<dbReference type="CDD" id="cd06667">
    <property type="entry name" value="PDZ2_MUPP1-like"/>
    <property type="match status" value="1"/>
</dbReference>
<evidence type="ECO:0000313" key="7">
    <source>
        <dbReference type="EMBL" id="CAH2004178.1"/>
    </source>
</evidence>
<keyword evidence="3" id="KW-0677">Repeat</keyword>
<dbReference type="SUPFAM" id="SSF50156">
    <property type="entry name" value="PDZ domain-like"/>
    <property type="match status" value="5"/>
</dbReference>
<comment type="subcellular location">
    <subcellularLocation>
        <location evidence="1">Membrane</location>
    </subcellularLocation>
</comment>
<dbReference type="Pfam" id="PF00595">
    <property type="entry name" value="PDZ"/>
    <property type="match status" value="5"/>
</dbReference>
<organism evidence="7 8">
    <name type="scientific">Acanthoscelides obtectus</name>
    <name type="common">Bean weevil</name>
    <name type="synonym">Bruchus obtectus</name>
    <dbReference type="NCBI Taxonomy" id="200917"/>
    <lineage>
        <taxon>Eukaryota</taxon>
        <taxon>Metazoa</taxon>
        <taxon>Ecdysozoa</taxon>
        <taxon>Arthropoda</taxon>
        <taxon>Hexapoda</taxon>
        <taxon>Insecta</taxon>
        <taxon>Pterygota</taxon>
        <taxon>Neoptera</taxon>
        <taxon>Endopterygota</taxon>
        <taxon>Coleoptera</taxon>
        <taxon>Polyphaga</taxon>
        <taxon>Cucujiformia</taxon>
        <taxon>Chrysomeloidea</taxon>
        <taxon>Chrysomelidae</taxon>
        <taxon>Bruchinae</taxon>
        <taxon>Bruchini</taxon>
        <taxon>Acanthoscelides</taxon>
    </lineage>
</organism>
<evidence type="ECO:0000256" key="2">
    <source>
        <dbReference type="ARBA" id="ARBA00022553"/>
    </source>
</evidence>
<feature type="domain" description="PDZ" evidence="6">
    <location>
        <begin position="12"/>
        <end position="92"/>
    </location>
</feature>
<dbReference type="FunFam" id="2.30.42.10:FF:000125">
    <property type="entry name" value="PATJ, crumbs cell polarity complex component"/>
    <property type="match status" value="1"/>
</dbReference>
<protein>
    <recommendedName>
        <fullName evidence="6">PDZ domain-containing protein</fullName>
    </recommendedName>
</protein>
<dbReference type="PANTHER" id="PTHR19964:SF92">
    <property type="entry name" value="PATJ HOMOLOG"/>
    <property type="match status" value="1"/>
</dbReference>
<feature type="domain" description="PDZ" evidence="6">
    <location>
        <begin position="1161"/>
        <end position="1254"/>
    </location>
</feature>
<keyword evidence="8" id="KW-1185">Reference proteome</keyword>
<feature type="compositionally biased region" description="Acidic residues" evidence="5">
    <location>
        <begin position="1379"/>
        <end position="1389"/>
    </location>
</feature>
<dbReference type="CDD" id="cd06791">
    <property type="entry name" value="PDZ3_MUPP1-like"/>
    <property type="match status" value="1"/>
</dbReference>
<dbReference type="InterPro" id="IPR051342">
    <property type="entry name" value="PDZ_scaffold"/>
</dbReference>
<evidence type="ECO:0000256" key="5">
    <source>
        <dbReference type="SAM" id="MobiDB-lite"/>
    </source>
</evidence>
<dbReference type="OrthoDB" id="6022242at2759"/>
<comment type="caution">
    <text evidence="7">The sequence shown here is derived from an EMBL/GenBank/DDBJ whole genome shotgun (WGS) entry which is preliminary data.</text>
</comment>
<dbReference type="CDD" id="cd06668">
    <property type="entry name" value="PDZ4_MUPP1-like"/>
    <property type="match status" value="1"/>
</dbReference>
<reference evidence="7" key="1">
    <citation type="submission" date="2022-03" db="EMBL/GenBank/DDBJ databases">
        <authorList>
            <person name="Sayadi A."/>
        </authorList>
    </citation>
    <scope>NUCLEOTIDE SEQUENCE</scope>
</reference>
<feature type="region of interest" description="Disordered" evidence="5">
    <location>
        <begin position="531"/>
        <end position="555"/>
    </location>
</feature>
<keyword evidence="2" id="KW-0597">Phosphoprotein</keyword>
<dbReference type="SMART" id="SM00228">
    <property type="entry name" value="PDZ"/>
    <property type="match status" value="5"/>
</dbReference>
<evidence type="ECO:0000256" key="3">
    <source>
        <dbReference type="ARBA" id="ARBA00022737"/>
    </source>
</evidence>
<feature type="domain" description="PDZ" evidence="6">
    <location>
        <begin position="574"/>
        <end position="650"/>
    </location>
</feature>
<dbReference type="InterPro" id="IPR001478">
    <property type="entry name" value="PDZ"/>
</dbReference>
<feature type="domain" description="PDZ" evidence="6">
    <location>
        <begin position="400"/>
        <end position="492"/>
    </location>
</feature>
<evidence type="ECO:0000313" key="8">
    <source>
        <dbReference type="Proteomes" id="UP001152888"/>
    </source>
</evidence>
<dbReference type="CDD" id="cd06671">
    <property type="entry name" value="PDZ7_MUPP1-PD6_PATJ-like"/>
    <property type="match status" value="1"/>
</dbReference>
<name>A0A9P0M3L2_ACAOB</name>
<keyword evidence="4" id="KW-0472">Membrane</keyword>
<accession>A0A9P0M3L2</accession>
<feature type="compositionally biased region" description="Polar residues" evidence="5">
    <location>
        <begin position="535"/>
        <end position="546"/>
    </location>
</feature>
<sequence length="1438" mass="158227">MVLHSEWAQVEVIDLINDGSGLAFGIIGGRSTGVIVKTILPGGVADRDGRLKSGDHILQIGEVNLRGLGSEQVASVLRQCGVHVRMVVARPADATLLMAATTNGGDLGDQTALQSNSSTFAVVPTRVLGDPVELDRYLAAIGCTEVFSSGIPPYIYADHHEGVRIQVDNLGKDDQYVPVPFTTGAVIHDTAVNIFQDTNLPESEKYVVELTKDNLGLGITVAGYVCEKEEISGIFVKSVSKGSAADLTKNIQNNDRIIEVNGVSVLGMTNHAAVKLLRQSGPSVKLTLERYLRGPKYERLQQAIRANEMRPPSPPSPTLTSLPKVPLSQVQMGFLSIEPDDLSRTSFEFDSALLLEDDLTPVNEEKEIVIGNEKRSVQFFIQDQDFIYDKWKDRVKVDDEIVIARMHKGENSGLGISLEGTVDVENGKELRPHHYIRNILPDGPVGKDGTLQSGDELLEVNGVQLMGLNHLDVVSILKQLPNTVCLVCARHATPIQIIDTSQHKEAFQARKILAGSLHTLLASSDSRHHLEKAKSQSSLMSSNGDENTSHELENRSRSLDLIGEAPLWSEESTVVKLEKTDKGLGFSILDYQDPINPSEIVIVIRSIIPGGTADLEGTILPGDRLLKVNQIDVSRATLDHAVNVLKGASNGTVIIEVAKPIMLAGNGTISHGSEDTEDDQLTCLDDFQECIEDFQECLDTVHICIDGDDDLPFNHSPCTSTFEEYGRKSPKKKQNFIQDVDFLELGKEDQNFDSIETELTNFNKLHVENNIANDSDLDLSYKSINETIIKVENKKNLNKNGSCRADSLTHSDKDGYDTCIEESLSEDVTTKVKSGTIQSNFDEFKTEPHHTDKIERNNDHAKSTSQLLNLKKEEEKEKVLHLLGNKQAEPNGKAVAFVEDISVIEDPIHVTDEVGEIKMAQLCINPKATNLTAVSEPCLNIETSNARHICLDTKPMDNQLKSYDNSLDVLEEDEFFLVQYPTVGSNDVTKSYSEPNVLAEDSQNTQKFERSTKFKRRSYRKCLNEYYNDYQDCLEALGNLKSSRKSSIANAEQVLNLADDTTTNIAELHKEELSDDDIFNNIVLPIKNRSAPDILDTSFVTMTYDPGPYLEATRRKSAFVFGEQGYNEISDMTVIRPVDSESQAGYQFDNMLHKHWGSSHSVKVYREHGKSLGISIVGGKVDFTSTEKASDAFLGIFIKNVVPDSPAGKTGQFKTGDRILEVSGIDLRHATHETAVQAIRKADNPVTFVIQSLIPWKNDDSESNAIPARRQSTKSRAAPPPPAKSPSIKRASLKSPAPPPPESPTPNENIPSLIFSKDSDANKNTQSIQNHIPQEKPANQTPGQSPSPFETAPSISETLSDDETQKKKNETAAGSASESDSESEDDDVRELEGRTMSAKGQQIDRASAANVKRSKEEAKADPEEEDDFGYTMSEFSFD</sequence>
<evidence type="ECO:0000256" key="1">
    <source>
        <dbReference type="ARBA" id="ARBA00004370"/>
    </source>
</evidence>
<gene>
    <name evidence="7" type="ORF">ACAOBT_LOCUS27847</name>
</gene>
<dbReference type="Gene3D" id="2.30.42.10">
    <property type="match status" value="5"/>
</dbReference>
<dbReference type="PANTHER" id="PTHR19964">
    <property type="entry name" value="MULTIPLE PDZ DOMAIN PROTEIN"/>
    <property type="match status" value="1"/>
</dbReference>
<feature type="compositionally biased region" description="Polar residues" evidence="5">
    <location>
        <begin position="1322"/>
        <end position="1358"/>
    </location>
</feature>
<dbReference type="Proteomes" id="UP001152888">
    <property type="component" value="Unassembled WGS sequence"/>
</dbReference>
<dbReference type="PROSITE" id="PS50106">
    <property type="entry name" value="PDZ"/>
    <property type="match status" value="5"/>
</dbReference>
<dbReference type="EMBL" id="CAKOFQ010007575">
    <property type="protein sequence ID" value="CAH2004178.1"/>
    <property type="molecule type" value="Genomic_DNA"/>
</dbReference>
<feature type="domain" description="PDZ" evidence="6">
    <location>
        <begin position="207"/>
        <end position="292"/>
    </location>
</feature>
<evidence type="ECO:0000259" key="6">
    <source>
        <dbReference type="PROSITE" id="PS50106"/>
    </source>
</evidence>
<feature type="region of interest" description="Disordered" evidence="5">
    <location>
        <begin position="1259"/>
        <end position="1438"/>
    </location>
</feature>
<dbReference type="FunFam" id="2.30.42.10:FF:000070">
    <property type="entry name" value="Multiple PDZ domain protein"/>
    <property type="match status" value="1"/>
</dbReference>
<evidence type="ECO:0000256" key="4">
    <source>
        <dbReference type="ARBA" id="ARBA00023136"/>
    </source>
</evidence>
<proteinExistence type="predicted"/>
<dbReference type="GO" id="GO:0016020">
    <property type="term" value="C:membrane"/>
    <property type="evidence" value="ECO:0007669"/>
    <property type="project" value="UniProtKB-SubCell"/>
</dbReference>
<dbReference type="InterPro" id="IPR036034">
    <property type="entry name" value="PDZ_sf"/>
</dbReference>